<name>A0A9D9IGP3_9BACT</name>
<proteinExistence type="predicted"/>
<dbReference type="EMBL" id="JADIMB010000095">
    <property type="protein sequence ID" value="MBO8471433.1"/>
    <property type="molecule type" value="Genomic_DNA"/>
</dbReference>
<evidence type="ECO:0000313" key="2">
    <source>
        <dbReference type="Proteomes" id="UP000823603"/>
    </source>
</evidence>
<dbReference type="Proteomes" id="UP000823603">
    <property type="component" value="Unassembled WGS sequence"/>
</dbReference>
<evidence type="ECO:0000313" key="1">
    <source>
        <dbReference type="EMBL" id="MBO8471433.1"/>
    </source>
</evidence>
<reference evidence="1" key="2">
    <citation type="journal article" date="2021" name="PeerJ">
        <title>Extensive microbial diversity within the chicken gut microbiome revealed by metagenomics and culture.</title>
        <authorList>
            <person name="Gilroy R."/>
            <person name="Ravi A."/>
            <person name="Getino M."/>
            <person name="Pursley I."/>
            <person name="Horton D.L."/>
            <person name="Alikhan N.F."/>
            <person name="Baker D."/>
            <person name="Gharbi K."/>
            <person name="Hall N."/>
            <person name="Watson M."/>
            <person name="Adriaenssens E.M."/>
            <person name="Foster-Nyarko E."/>
            <person name="Jarju S."/>
            <person name="Secka A."/>
            <person name="Antonio M."/>
            <person name="Oren A."/>
            <person name="Chaudhuri R.R."/>
            <person name="La Ragione R."/>
            <person name="Hildebrand F."/>
            <person name="Pallen M.J."/>
        </authorList>
    </citation>
    <scope>NUCLEOTIDE SEQUENCE</scope>
    <source>
        <strain evidence="1">B2-22910</strain>
    </source>
</reference>
<sequence>MGTQTRNILYIHGMGGGGDSRIPSILKEHINDVLDPSAGLRLEVVVRTYSFDPETAWGQISSWVEELHPVLIAGESLGALNAIKIRSLPHVLVSPSLNAPVYLGYFAPLAIVPGVTWLLDRIFKPKDGDRQKLHFTFRTLSKYRRLRREALSNTPRRGSTDTFFAFFGRRDHYRKSGIVSVRTYRRYFGETFAMYDGTHFMEEEFVLSMLIPKIVEMSKAL</sequence>
<comment type="caution">
    <text evidence="1">The sequence shown here is derived from an EMBL/GenBank/DDBJ whole genome shotgun (WGS) entry which is preliminary data.</text>
</comment>
<dbReference type="Gene3D" id="3.40.50.1820">
    <property type="entry name" value="alpha/beta hydrolase"/>
    <property type="match status" value="1"/>
</dbReference>
<gene>
    <name evidence="1" type="ORF">IAB82_06520</name>
</gene>
<reference evidence="1" key="1">
    <citation type="submission" date="2020-10" db="EMBL/GenBank/DDBJ databases">
        <authorList>
            <person name="Gilroy R."/>
        </authorList>
    </citation>
    <scope>NUCLEOTIDE SEQUENCE</scope>
    <source>
        <strain evidence="1">B2-22910</strain>
    </source>
</reference>
<organism evidence="1 2">
    <name type="scientific">Candidatus Cryptobacteroides faecavium</name>
    <dbReference type="NCBI Taxonomy" id="2840762"/>
    <lineage>
        <taxon>Bacteria</taxon>
        <taxon>Pseudomonadati</taxon>
        <taxon>Bacteroidota</taxon>
        <taxon>Bacteroidia</taxon>
        <taxon>Bacteroidales</taxon>
        <taxon>Candidatus Cryptobacteroides</taxon>
    </lineage>
</organism>
<dbReference type="AlphaFoldDB" id="A0A9D9IGP3"/>
<protein>
    <submittedName>
        <fullName evidence="1">Uncharacterized protein</fullName>
    </submittedName>
</protein>
<dbReference type="InterPro" id="IPR029058">
    <property type="entry name" value="AB_hydrolase_fold"/>
</dbReference>
<accession>A0A9D9IGP3</accession>